<dbReference type="InterPro" id="IPR005546">
    <property type="entry name" value="Autotransporte_beta"/>
</dbReference>
<evidence type="ECO:0000256" key="1">
    <source>
        <dbReference type="SAM" id="SignalP"/>
    </source>
</evidence>
<dbReference type="PROSITE" id="PS51208">
    <property type="entry name" value="AUTOTRANSPORTER"/>
    <property type="match status" value="1"/>
</dbReference>
<feature type="signal peptide" evidence="1">
    <location>
        <begin position="1"/>
        <end position="18"/>
    </location>
</feature>
<feature type="chain" id="PRO_5043181874" description="Autotransporter domain-containing protein" evidence="1">
    <location>
        <begin position="19"/>
        <end position="1812"/>
    </location>
</feature>
<protein>
    <recommendedName>
        <fullName evidence="2">Autotransporter domain-containing protein</fullName>
    </recommendedName>
</protein>
<dbReference type="InterPro" id="IPR036709">
    <property type="entry name" value="Autotransporte_beta_dom_sf"/>
</dbReference>
<organism evidence="3 4">
    <name type="scientific">Helicobacter cholecystus</name>
    <dbReference type="NCBI Taxonomy" id="45498"/>
    <lineage>
        <taxon>Bacteria</taxon>
        <taxon>Pseudomonadati</taxon>
        <taxon>Campylobacterota</taxon>
        <taxon>Epsilonproteobacteria</taxon>
        <taxon>Campylobacterales</taxon>
        <taxon>Helicobacteraceae</taxon>
        <taxon>Helicobacter</taxon>
    </lineage>
</organism>
<gene>
    <name evidence="3" type="ORF">CQA62_05405</name>
</gene>
<dbReference type="RefSeq" id="WP_104723386.1">
    <property type="nucleotide sequence ID" value="NZ_FZNE01000001.1"/>
</dbReference>
<evidence type="ECO:0000313" key="4">
    <source>
        <dbReference type="Proteomes" id="UP000257067"/>
    </source>
</evidence>
<keyword evidence="1" id="KW-0732">Signal</keyword>
<dbReference type="Proteomes" id="UP000257067">
    <property type="component" value="Unassembled WGS sequence"/>
</dbReference>
<feature type="domain" description="Autotransporter" evidence="2">
    <location>
        <begin position="1536"/>
        <end position="1812"/>
    </location>
</feature>
<evidence type="ECO:0000259" key="2">
    <source>
        <dbReference type="PROSITE" id="PS51208"/>
    </source>
</evidence>
<accession>A0A3D8IW19</accession>
<dbReference type="SUPFAM" id="SSF103515">
    <property type="entry name" value="Autotransporter"/>
    <property type="match status" value="1"/>
</dbReference>
<dbReference type="OrthoDB" id="5360552at2"/>
<name>A0A3D8IW19_9HELI</name>
<reference evidence="3 4" key="1">
    <citation type="submission" date="2018-04" db="EMBL/GenBank/DDBJ databases">
        <title>Novel Campyloabacter and Helicobacter Species and Strains.</title>
        <authorList>
            <person name="Mannion A.J."/>
            <person name="Shen Z."/>
            <person name="Fox J.G."/>
        </authorList>
    </citation>
    <scope>NUCLEOTIDE SEQUENCE [LARGE SCALE GENOMIC DNA]</scope>
    <source>
        <strain evidence="3 4">ATCC 700242</strain>
    </source>
</reference>
<keyword evidence="4" id="KW-1185">Reference proteome</keyword>
<dbReference type="SMART" id="SM00869">
    <property type="entry name" value="Autotransporter"/>
    <property type="match status" value="1"/>
</dbReference>
<comment type="caution">
    <text evidence="3">The sequence shown here is derived from an EMBL/GenBank/DDBJ whole genome shotgun (WGS) entry which is preliminary data.</text>
</comment>
<sequence>MRKSYIALSLVLSQALCADTDLIADFGNNSTSLNVTKPKNSQVQRDQSQQDLDQKAVYGVDWSGGTSYLNLKTNDLTFSFKDDSRTAQNLVLSDGLTIRNNVASSGESKTQAKITIAKDGSSLKTLLIGQNSAPNNKITIGSDINLLLESFSDVKVISNLYLGIGSVFDVSNIDTFSNNGGIVLEGSDSTLKVKDTLTNNGVIMMKEGSKITSISNLSITANSQDQKNGSILIQGSAEINSGVKNLTITNQDITLQNLVSKQDGKITTTPSILALKSTNNSGTLTLGDSNKEVSITGEIGNQDPSNISNSEIPQGSEIGKLVIEGFSAIDLKNANFKNITLESTSVSSLDLNMGKLSLENTSIKLSSTSTLKNSDTSNPSTITLKSHNSISVGDEGTLSITGNHSFSGEGTLDFVGKVINLGDSLNLSTTGLQGSVKIGVSAKEKIATNNFTLTDLTLQAIESQITNTSITLSNATLQGINHNAELSELNITKNGSNGSIKVLNGQTATLEGSGIVLNGQDMSLENSGSGKTTLILKAGSGGITFNGGENGSKIEGKSSDMSKNLLFLQSSSLITQGKVTLENIVVMSDRDVSIIGTEAKDTNGSKGLFITQGSNSNASTLFIGNQANGETRFYTLTLASQGLEENQQAYVKIDAGSANPSAVDFRASSFIFQNQEIDLATSASGTKLRLFAYGDGLIDAKFLEMKQGNPSAQLSSSGAFNFSNTTFSDGSSSKVELYAGNGGVHLLPINLTLKNVSLDAKIIDDNGGNNFNTLNLSTKGSINILGTSTIEASKFVYGDEQGIGVDLLIGNESTKGSLVLKATSGSEENFAIGGEIALDLRGNGGASNVDIEITNGTAKKLSDNTLGLTFKGGGLSIIGSNGNHSSTYTFKAKTFKFEELKEGDHTLIASPFIKVQNAQLTLNGDSSMSEIDVIGTTYLLGDSAGSSETKLLATNNGNTSGAQVTLKLHDIEATGKASIAENKLSFENSNIKVSNSDNSQGLLLVDKTTSSNGNAISGTINSITLESGKLQIKQDSSQAEITLRADALLTSSGISSLSIKSIKVAESGLYSLKVNDGVFTLTEESAGSGLGAITLGSEETPLNGAGGIFEYKKNGGYNSLTFKDHLTSYGNSSIIADTFTLNAKEDQSNYALSSTGGMLTFQAQQSTDPLEITTDLTLKNGGFKYVDKEGQNAELRFGAKSSITSSGESVIEAKNLDINGVNLTSTQGTLSLKGINSSTKVGKVSVGDAGVLRAQGGNSRLATLRVNDSIALSASVPYITPSEPLGKGVFGQVVAESILFESQDTSSLITLSLTQASQTSTMSDSLFALREGGIILIDTNSGIKKKISSAEYGNITLEDVKSSLGAFSSISLTPYFKYGTDLQGKEIVEDLMLNLKVTQNDVTQLLESIKDPNKKAQMQSLLSSGNNALVIQSIMNSKDNPLKTGMALYISNGNVEIVANTLEYVTGAFIGLNDSLYASHKIANGLNMVKAINVENRMVRAKNPYLAKLEVAKLLKRAIGVAYASNDDEILLEEESGIKEGELWVSFDGAMGFSKTLGNVSVYGFSGGYDTLLGEQKNYLLGFYFGYGYGAYSANFTTNNSHNVSLGFYSRMSFENNEVDLIASQSIGLNTASIDYGATNSYVAQMLKQSINYNFYTTNIEARYGYVFNVGEKESPYYFRPFGGINFAMVINSEGRGDGEAAIGINSLTTYQLGVNMGVEMRKYFGENYIFLLPMLEKGLLNDGSGTKIGFVGSASIGYNLPYTVDTAMSVYLGGQGNVGENIAISGGAGVKVGLQSKEVSTNWNVGIRYKF</sequence>
<dbReference type="EMBL" id="NXLU01000006">
    <property type="protein sequence ID" value="RDU68824.1"/>
    <property type="molecule type" value="Genomic_DNA"/>
</dbReference>
<evidence type="ECO:0000313" key="3">
    <source>
        <dbReference type="EMBL" id="RDU68824.1"/>
    </source>
</evidence>
<proteinExistence type="predicted"/>